<protein>
    <submittedName>
        <fullName evidence="2">Phospholipid/cholesterol/gamma-HCH transport system substrate-binding protein</fullName>
    </submittedName>
</protein>
<accession>A0ABT1H9K5</accession>
<sequence length="356" mass="36674">MIAGGRGVRVRRAVVVLAMLLVAWLSAACGIQVTDLPLPGTRVSGESRSLRIEFSNVLNLPARSKVLLNGTKVGVLRSVGIGGSAASPVAVATVDLESDVVVPQGTRAALEQSTLLGDIYISLTPSGTGGGGRLGDGATIPLAQTTVTPAVEDLLGGIAALANGGTLEKIQRTVDKANTAFPQNRADRDKGIETSRELIARIAENSSSVGQVIDSLGILGRSVQTQGKDLGFALDVGPERIGGALVSFVGFAQVLTSLGFQLTKVSDLFGPRYKQLVGLITTANPLVDLAVSLDASAPSDIARLDDLVSNKILPLLASPSVNIVDITSPRGLSTPAASNDQIRTVASTLRMIGAMR</sequence>
<evidence type="ECO:0000313" key="3">
    <source>
        <dbReference type="Proteomes" id="UP001206895"/>
    </source>
</evidence>
<dbReference type="PANTHER" id="PTHR33371">
    <property type="entry name" value="INTERMEMBRANE PHOSPHOLIPID TRANSPORT SYSTEM BINDING PROTEIN MLAD-RELATED"/>
    <property type="match status" value="1"/>
</dbReference>
<dbReference type="InterPro" id="IPR052336">
    <property type="entry name" value="MlaD_Phospholipid_Transporter"/>
</dbReference>
<evidence type="ECO:0000259" key="1">
    <source>
        <dbReference type="Pfam" id="PF02470"/>
    </source>
</evidence>
<gene>
    <name evidence="2" type="ORF">LX13_000439</name>
</gene>
<dbReference type="Pfam" id="PF02470">
    <property type="entry name" value="MlaD"/>
    <property type="match status" value="1"/>
</dbReference>
<dbReference type="Proteomes" id="UP001206895">
    <property type="component" value="Unassembled WGS sequence"/>
</dbReference>
<reference evidence="2 3" key="1">
    <citation type="submission" date="2022-06" db="EMBL/GenBank/DDBJ databases">
        <title>Genomic Encyclopedia of Archaeal and Bacterial Type Strains, Phase II (KMG-II): from individual species to whole genera.</title>
        <authorList>
            <person name="Goeker M."/>
        </authorList>
    </citation>
    <scope>NUCLEOTIDE SEQUENCE [LARGE SCALE GENOMIC DNA]</scope>
    <source>
        <strain evidence="2 3">DSM 44693</strain>
    </source>
</reference>
<dbReference type="InterPro" id="IPR003399">
    <property type="entry name" value="Mce/MlaD"/>
</dbReference>
<dbReference type="PROSITE" id="PS51257">
    <property type="entry name" value="PROKAR_LIPOPROTEIN"/>
    <property type="match status" value="1"/>
</dbReference>
<organism evidence="2 3">
    <name type="scientific">Williamsia maris</name>
    <dbReference type="NCBI Taxonomy" id="72806"/>
    <lineage>
        <taxon>Bacteria</taxon>
        <taxon>Bacillati</taxon>
        <taxon>Actinomycetota</taxon>
        <taxon>Actinomycetes</taxon>
        <taxon>Mycobacteriales</taxon>
        <taxon>Nocardiaceae</taxon>
        <taxon>Williamsia</taxon>
    </lineage>
</organism>
<name>A0ABT1H9K5_9NOCA</name>
<feature type="domain" description="Mce/MlaD" evidence="1">
    <location>
        <begin position="48"/>
        <end position="125"/>
    </location>
</feature>
<evidence type="ECO:0000313" key="2">
    <source>
        <dbReference type="EMBL" id="MCP2174632.1"/>
    </source>
</evidence>
<proteinExistence type="predicted"/>
<keyword evidence="3" id="KW-1185">Reference proteome</keyword>
<dbReference type="EMBL" id="JAMTCJ010000001">
    <property type="protein sequence ID" value="MCP2174632.1"/>
    <property type="molecule type" value="Genomic_DNA"/>
</dbReference>
<dbReference type="PANTHER" id="PTHR33371:SF4">
    <property type="entry name" value="INTERMEMBRANE PHOSPHOLIPID TRANSPORT SYSTEM BINDING PROTEIN MLAD"/>
    <property type="match status" value="1"/>
</dbReference>
<comment type="caution">
    <text evidence="2">The sequence shown here is derived from an EMBL/GenBank/DDBJ whole genome shotgun (WGS) entry which is preliminary data.</text>
</comment>